<dbReference type="InterPro" id="IPR007859">
    <property type="entry name" value="ETF-QO/FixX_C"/>
</dbReference>
<name>A0A165BSN1_9APHY</name>
<protein>
    <recommendedName>
        <fullName evidence="12">Electron transfer flavoprotein-ubiquinone oxidoreductase</fullName>
        <shortName evidence="12">ETF-QO</shortName>
        <ecNumber evidence="12">1.5.5.1</ecNumber>
    </recommendedName>
</protein>
<dbReference type="RefSeq" id="XP_040759315.1">
    <property type="nucleotide sequence ID" value="XM_040913288.1"/>
</dbReference>
<dbReference type="STRING" id="1314785.A0A165BSN1"/>
<dbReference type="FunCoup" id="A0A165BSN1">
    <property type="interactions" value="257"/>
</dbReference>
<dbReference type="Gene3D" id="3.30.9.90">
    <property type="match status" value="1"/>
</dbReference>
<dbReference type="Proteomes" id="UP000076871">
    <property type="component" value="Unassembled WGS sequence"/>
</dbReference>
<evidence type="ECO:0000256" key="12">
    <source>
        <dbReference type="RuleBase" id="RU366068"/>
    </source>
</evidence>
<dbReference type="Pfam" id="PF21162">
    <property type="entry name" value="ETFQO_UQ-bd"/>
    <property type="match status" value="1"/>
</dbReference>
<dbReference type="Pfam" id="PF13450">
    <property type="entry name" value="NAD_binding_8"/>
    <property type="match status" value="1"/>
</dbReference>
<accession>A0A165BSN1</accession>
<evidence type="ECO:0000256" key="5">
    <source>
        <dbReference type="ARBA" id="ARBA00022723"/>
    </source>
</evidence>
<dbReference type="PANTHER" id="PTHR10617">
    <property type="entry name" value="ELECTRON TRANSFER FLAVOPROTEIN-UBIQUINONE OXIDOREDUCTASE"/>
    <property type="match status" value="1"/>
</dbReference>
<comment type="cofactor">
    <cofactor evidence="1 12">
        <name>FAD</name>
        <dbReference type="ChEBI" id="CHEBI:57692"/>
    </cofactor>
</comment>
<evidence type="ECO:0000256" key="1">
    <source>
        <dbReference type="ARBA" id="ARBA00001974"/>
    </source>
</evidence>
<keyword evidence="6 12" id="KW-0274">FAD</keyword>
<keyword evidence="15" id="KW-1185">Reference proteome</keyword>
<dbReference type="InterPro" id="IPR017896">
    <property type="entry name" value="4Fe4S_Fe-S-bd"/>
</dbReference>
<dbReference type="GO" id="GO:0051539">
    <property type="term" value="F:4 iron, 4 sulfur cluster binding"/>
    <property type="evidence" value="ECO:0007669"/>
    <property type="project" value="UniProtKB-UniRule"/>
</dbReference>
<evidence type="ECO:0000256" key="2">
    <source>
        <dbReference type="ARBA" id="ARBA00002819"/>
    </source>
</evidence>
<evidence type="ECO:0000256" key="11">
    <source>
        <dbReference type="ARBA" id="ARBA00023075"/>
    </source>
</evidence>
<dbReference type="SUPFAM" id="SSF54373">
    <property type="entry name" value="FAD-linked reductases, C-terminal domain"/>
    <property type="match status" value="1"/>
</dbReference>
<dbReference type="GO" id="GO:0004174">
    <property type="term" value="F:electron-transferring-flavoprotein dehydrogenase activity"/>
    <property type="evidence" value="ECO:0007669"/>
    <property type="project" value="UniProtKB-UniRule"/>
</dbReference>
<dbReference type="PROSITE" id="PS51379">
    <property type="entry name" value="4FE4S_FER_2"/>
    <property type="match status" value="1"/>
</dbReference>
<evidence type="ECO:0000256" key="3">
    <source>
        <dbReference type="ARBA" id="ARBA00022448"/>
    </source>
</evidence>
<dbReference type="PANTHER" id="PTHR10617:SF107">
    <property type="entry name" value="ELECTRON TRANSFER FLAVOPROTEIN-UBIQUINONE OXIDOREDUCTASE, MITOCHONDRIAL"/>
    <property type="match status" value="1"/>
</dbReference>
<dbReference type="AlphaFoldDB" id="A0A165BSN1"/>
<dbReference type="InterPro" id="IPR049398">
    <property type="entry name" value="ETF-QO/FixC_UQ-bd"/>
</dbReference>
<keyword evidence="3 12" id="KW-0813">Transport</keyword>
<dbReference type="OrthoDB" id="437331at2759"/>
<keyword evidence="9 12" id="KW-0408">Iron</keyword>
<keyword evidence="10 12" id="KW-0411">Iron-sulfur</keyword>
<dbReference type="Pfam" id="PF05187">
    <property type="entry name" value="Fer4_ETF_QO"/>
    <property type="match status" value="1"/>
</dbReference>
<evidence type="ECO:0000313" key="15">
    <source>
        <dbReference type="Proteomes" id="UP000076871"/>
    </source>
</evidence>
<evidence type="ECO:0000256" key="9">
    <source>
        <dbReference type="ARBA" id="ARBA00023004"/>
    </source>
</evidence>
<evidence type="ECO:0000256" key="6">
    <source>
        <dbReference type="ARBA" id="ARBA00022827"/>
    </source>
</evidence>
<comment type="catalytic activity">
    <reaction evidence="12">
        <text>a ubiquinone + reduced [electron-transfer flavoprotein] = a ubiquinol + oxidized [electron-transfer flavoprotein] + H(+)</text>
        <dbReference type="Rhea" id="RHEA:24052"/>
        <dbReference type="Rhea" id="RHEA-COMP:9565"/>
        <dbReference type="Rhea" id="RHEA-COMP:9566"/>
        <dbReference type="Rhea" id="RHEA-COMP:10685"/>
        <dbReference type="Rhea" id="RHEA-COMP:10686"/>
        <dbReference type="ChEBI" id="CHEBI:15378"/>
        <dbReference type="ChEBI" id="CHEBI:16389"/>
        <dbReference type="ChEBI" id="CHEBI:17976"/>
        <dbReference type="ChEBI" id="CHEBI:57692"/>
        <dbReference type="ChEBI" id="CHEBI:58307"/>
        <dbReference type="EC" id="1.5.5.1"/>
    </reaction>
</comment>
<dbReference type="GO" id="GO:0005743">
    <property type="term" value="C:mitochondrial inner membrane"/>
    <property type="evidence" value="ECO:0007669"/>
    <property type="project" value="TreeGrafter"/>
</dbReference>
<dbReference type="Gene3D" id="3.50.50.60">
    <property type="entry name" value="FAD/NAD(P)-binding domain"/>
    <property type="match status" value="1"/>
</dbReference>
<keyword evidence="11 12" id="KW-0830">Ubiquinone</keyword>
<evidence type="ECO:0000256" key="4">
    <source>
        <dbReference type="ARBA" id="ARBA00022630"/>
    </source>
</evidence>
<keyword evidence="4 12" id="KW-0285">Flavoprotein</keyword>
<dbReference type="GeneID" id="63830316"/>
<dbReference type="SUPFAM" id="SSF51905">
    <property type="entry name" value="FAD/NAD(P)-binding domain"/>
    <property type="match status" value="1"/>
</dbReference>
<gene>
    <name evidence="14" type="ORF">LAESUDRAFT_763581</name>
</gene>
<dbReference type="EMBL" id="KV427662">
    <property type="protein sequence ID" value="KZT01575.1"/>
    <property type="molecule type" value="Genomic_DNA"/>
</dbReference>
<feature type="domain" description="4Fe-4S ferredoxin-type" evidence="13">
    <location>
        <begin position="591"/>
        <end position="620"/>
    </location>
</feature>
<evidence type="ECO:0000313" key="14">
    <source>
        <dbReference type="EMBL" id="KZT01575.1"/>
    </source>
</evidence>
<proteinExistence type="predicted"/>
<dbReference type="InterPro" id="IPR040156">
    <property type="entry name" value="ETF-QO"/>
</dbReference>
<comment type="cofactor">
    <cofactor evidence="12">
        <name>[4Fe-4S] cluster</name>
        <dbReference type="ChEBI" id="CHEBI:49883"/>
    </cofactor>
    <text evidence="12">Binds 1 [4Fe-4S] cluster.</text>
</comment>
<evidence type="ECO:0000259" key="13">
    <source>
        <dbReference type="PROSITE" id="PS51379"/>
    </source>
</evidence>
<comment type="function">
    <text evidence="2 12">Accepts electrons from ETF and reduces ubiquinone.</text>
</comment>
<dbReference type="GO" id="GO:0046872">
    <property type="term" value="F:metal ion binding"/>
    <property type="evidence" value="ECO:0007669"/>
    <property type="project" value="UniProtKB-KW"/>
</dbReference>
<sequence>MLSRCGEHRALLRSLRSLHSTPRRTRELFDPSTVERISDEVDVCIVGAGPAGLSAAIRLKQLEQERGCEIRVVVLEKGAEVGSHILSGAVIEPRALNELLPDWQQREGHPLTQPTTHTSMRFFTKSHSFRIPQPPQMAKMGTHALSLSRFTAWLGSVAEELGVEVYPGFAGAGIVYGPDGRSVLGVRTNEVGLDREGRMKDNFEPGMQFNARVTLLAEGAHGSLSKEIIRRFRLRQDSDPQTYGIGVKEVWRVDPSKYNPGQVVHTMGWPIDWQTYGGGWVYHMADGLVSLGLVVGLDYANPYISPYREFQRMKHHPYFRDLLSGNSSRIAYGARTLNEGGLQSIPKLHFPGGALIGCSAGFVNVAKIKGTHNAMKSGMLAAEAAFDAVTAQDGAEAERAPTDMSKYEEALRNSWVWDDLREVRNVRPSFNTPLGMWGGIAYSGIDTLLLKGRAPWTFRNTKKMSDAAHTKPAKEFKPIDYPPFEPPLSTDLLTSLALTGTNHAEDQPVHLRVRRYESVASDSGAGSDAANEDMKSERFVEGREVRKEHVRINVSEYAGLLGRACPAQVYEYVDDEASLTNDKEDDSWGGKKLVINSQNCIHCKLCDIKVPTQDITWTVPEGGGGPKYVVT</sequence>
<reference evidence="14 15" key="1">
    <citation type="journal article" date="2016" name="Mol. Biol. Evol.">
        <title>Comparative Genomics of Early-Diverging Mushroom-Forming Fungi Provides Insights into the Origins of Lignocellulose Decay Capabilities.</title>
        <authorList>
            <person name="Nagy L.G."/>
            <person name="Riley R."/>
            <person name="Tritt A."/>
            <person name="Adam C."/>
            <person name="Daum C."/>
            <person name="Floudas D."/>
            <person name="Sun H."/>
            <person name="Yadav J.S."/>
            <person name="Pangilinan J."/>
            <person name="Larsson K.H."/>
            <person name="Matsuura K."/>
            <person name="Barry K."/>
            <person name="Labutti K."/>
            <person name="Kuo R."/>
            <person name="Ohm R.A."/>
            <person name="Bhattacharya S.S."/>
            <person name="Shirouzu T."/>
            <person name="Yoshinaga Y."/>
            <person name="Martin F.M."/>
            <person name="Grigoriev I.V."/>
            <person name="Hibbett D.S."/>
        </authorList>
    </citation>
    <scope>NUCLEOTIDE SEQUENCE [LARGE SCALE GENOMIC DNA]</scope>
    <source>
        <strain evidence="14 15">93-53</strain>
    </source>
</reference>
<dbReference type="Gene3D" id="3.30.70.20">
    <property type="match status" value="1"/>
</dbReference>
<dbReference type="InParanoid" id="A0A165BSN1"/>
<keyword evidence="8 12" id="KW-0560">Oxidoreductase</keyword>
<dbReference type="EC" id="1.5.5.1" evidence="12"/>
<evidence type="ECO:0000256" key="7">
    <source>
        <dbReference type="ARBA" id="ARBA00022982"/>
    </source>
</evidence>
<keyword evidence="5 12" id="KW-0479">Metal-binding</keyword>
<keyword evidence="7 12" id="KW-0249">Electron transport</keyword>
<evidence type="ECO:0000256" key="10">
    <source>
        <dbReference type="ARBA" id="ARBA00023014"/>
    </source>
</evidence>
<organism evidence="14 15">
    <name type="scientific">Laetiporus sulphureus 93-53</name>
    <dbReference type="NCBI Taxonomy" id="1314785"/>
    <lineage>
        <taxon>Eukaryota</taxon>
        <taxon>Fungi</taxon>
        <taxon>Dikarya</taxon>
        <taxon>Basidiomycota</taxon>
        <taxon>Agaricomycotina</taxon>
        <taxon>Agaricomycetes</taxon>
        <taxon>Polyporales</taxon>
        <taxon>Laetiporus</taxon>
    </lineage>
</organism>
<dbReference type="SUPFAM" id="SSF54862">
    <property type="entry name" value="4Fe-4S ferredoxins"/>
    <property type="match status" value="1"/>
</dbReference>
<evidence type="ECO:0000256" key="8">
    <source>
        <dbReference type="ARBA" id="ARBA00023002"/>
    </source>
</evidence>
<dbReference type="InterPro" id="IPR036188">
    <property type="entry name" value="FAD/NAD-bd_sf"/>
</dbReference>